<evidence type="ECO:0000313" key="1">
    <source>
        <dbReference type="EMBL" id="CDW50749.1"/>
    </source>
</evidence>
<protein>
    <submittedName>
        <fullName evidence="1">Uncharacterized protein</fullName>
    </submittedName>
</protein>
<proteinExistence type="predicted"/>
<sequence length="47" mass="5593">MVERSNGGFSKSWKSFNHRKDYRLEINLGKFHFLLGKLGYLNFSTRL</sequence>
<dbReference type="AlphaFoldDB" id="A0A0K2VJW7"/>
<organism evidence="1">
    <name type="scientific">Lepeophtheirus salmonis</name>
    <name type="common">Salmon louse</name>
    <name type="synonym">Caligus salmonis</name>
    <dbReference type="NCBI Taxonomy" id="72036"/>
    <lineage>
        <taxon>Eukaryota</taxon>
        <taxon>Metazoa</taxon>
        <taxon>Ecdysozoa</taxon>
        <taxon>Arthropoda</taxon>
        <taxon>Crustacea</taxon>
        <taxon>Multicrustacea</taxon>
        <taxon>Hexanauplia</taxon>
        <taxon>Copepoda</taxon>
        <taxon>Siphonostomatoida</taxon>
        <taxon>Caligidae</taxon>
        <taxon>Lepeophtheirus</taxon>
    </lineage>
</organism>
<dbReference type="EMBL" id="HACA01033388">
    <property type="protein sequence ID" value="CDW50749.1"/>
    <property type="molecule type" value="Transcribed_RNA"/>
</dbReference>
<reference evidence="1" key="1">
    <citation type="submission" date="2014-05" db="EMBL/GenBank/DDBJ databases">
        <authorList>
            <person name="Chronopoulou M."/>
        </authorList>
    </citation>
    <scope>NUCLEOTIDE SEQUENCE</scope>
    <source>
        <tissue evidence="1">Whole organism</tissue>
    </source>
</reference>
<accession>A0A0K2VJW7</accession>
<name>A0A0K2VJW7_LEPSM</name>